<proteinExistence type="inferred from homology"/>
<dbReference type="CDD" id="cd00685">
    <property type="entry name" value="Trans_IPPS_HT"/>
    <property type="match status" value="1"/>
</dbReference>
<dbReference type="Pfam" id="PF00348">
    <property type="entry name" value="polyprenyl_synt"/>
    <property type="match status" value="1"/>
</dbReference>
<organism evidence="4 5">
    <name type="scientific">Saccharopolyspora cebuensis</name>
    <dbReference type="NCBI Taxonomy" id="418759"/>
    <lineage>
        <taxon>Bacteria</taxon>
        <taxon>Bacillati</taxon>
        <taxon>Actinomycetota</taxon>
        <taxon>Actinomycetes</taxon>
        <taxon>Pseudonocardiales</taxon>
        <taxon>Pseudonocardiaceae</taxon>
        <taxon>Saccharopolyspora</taxon>
    </lineage>
</organism>
<evidence type="ECO:0000313" key="5">
    <source>
        <dbReference type="Proteomes" id="UP001564626"/>
    </source>
</evidence>
<dbReference type="PROSITE" id="PS00723">
    <property type="entry name" value="POLYPRENYL_SYNTHASE_1"/>
    <property type="match status" value="1"/>
</dbReference>
<dbReference type="PANTHER" id="PTHR12001">
    <property type="entry name" value="GERANYLGERANYL PYROPHOSPHATE SYNTHASE"/>
    <property type="match status" value="1"/>
</dbReference>
<dbReference type="InterPro" id="IPR033749">
    <property type="entry name" value="Polyprenyl_synt_CS"/>
</dbReference>
<dbReference type="Gene3D" id="1.10.600.10">
    <property type="entry name" value="Farnesyl Diphosphate Synthase"/>
    <property type="match status" value="1"/>
</dbReference>
<keyword evidence="5" id="KW-1185">Reference proteome</keyword>
<comment type="similarity">
    <text evidence="3">Belongs to the FPP/GGPP synthase family.</text>
</comment>
<dbReference type="SFLD" id="SFLDG01017">
    <property type="entry name" value="Polyprenyl_Transferase_Like"/>
    <property type="match status" value="1"/>
</dbReference>
<dbReference type="Proteomes" id="UP001564626">
    <property type="component" value="Unassembled WGS sequence"/>
</dbReference>
<comment type="caution">
    <text evidence="4">The sequence shown here is derived from an EMBL/GenBank/DDBJ whole genome shotgun (WGS) entry which is preliminary data.</text>
</comment>
<dbReference type="InterPro" id="IPR008949">
    <property type="entry name" value="Isoprenoid_synthase_dom_sf"/>
</dbReference>
<reference evidence="4 5" key="1">
    <citation type="submission" date="2024-08" db="EMBL/GenBank/DDBJ databases">
        <title>Genome mining of Saccharopolyspora cebuensis PGLac3 from Nigerian medicinal plant.</title>
        <authorList>
            <person name="Ezeobiora C.E."/>
            <person name="Igbokwe N.H."/>
            <person name="Amin D.H."/>
            <person name="Mendie U.E."/>
        </authorList>
    </citation>
    <scope>NUCLEOTIDE SEQUENCE [LARGE SCALE GENOMIC DNA]</scope>
    <source>
        <strain evidence="4 5">PGLac3</strain>
    </source>
</reference>
<accession>A0ABV4CF12</accession>
<sequence length="338" mass="34926">MTAMQDHDVLVEVTRRARELTDPLLRAAVDRMGPELAGIGGYHFGWCETGAPGGKSVRPALAVLAAEAVGGTGEQAAPAAAAVELVHNFSLVHDDIIDHDERRRGRPSVWAVHGVPAAILIGDALQAAAFEVLLGAGPRASATGERLAVALREVVVGQVQDIGFTGRPWLGPDAVTRAEYQAMAEAKTGALLSFAACAGAELAGAGEAAVAAFDRLARHLGLAFQCTDDVLGIWGDPAVTGKPVHGDLREGKRSLPVIAALSTGGSAAAELAALLDDPEADLELTARIVEDRGGRRFAEQEAARHLAAVAAALDELTVPPPVRTALDALTGSLIGRTR</sequence>
<evidence type="ECO:0000256" key="3">
    <source>
        <dbReference type="RuleBase" id="RU004466"/>
    </source>
</evidence>
<keyword evidence="2" id="KW-0460">Magnesium</keyword>
<protein>
    <submittedName>
        <fullName evidence="4">Polyprenyl synthetase family protein</fullName>
    </submittedName>
</protein>
<dbReference type="SUPFAM" id="SSF48576">
    <property type="entry name" value="Terpenoid synthases"/>
    <property type="match status" value="1"/>
</dbReference>
<name>A0ABV4CF12_9PSEU</name>
<evidence type="ECO:0000256" key="2">
    <source>
        <dbReference type="ARBA" id="ARBA00022842"/>
    </source>
</evidence>
<keyword evidence="1" id="KW-0479">Metal-binding</keyword>
<keyword evidence="3" id="KW-0808">Transferase</keyword>
<evidence type="ECO:0000313" key="4">
    <source>
        <dbReference type="EMBL" id="MEY8038682.1"/>
    </source>
</evidence>
<dbReference type="SFLD" id="SFLDS00005">
    <property type="entry name" value="Isoprenoid_Synthase_Type_I"/>
    <property type="match status" value="1"/>
</dbReference>
<dbReference type="InterPro" id="IPR000092">
    <property type="entry name" value="Polyprenyl_synt"/>
</dbReference>
<dbReference type="RefSeq" id="WP_345361897.1">
    <property type="nucleotide sequence ID" value="NZ_BAABII010000006.1"/>
</dbReference>
<evidence type="ECO:0000256" key="1">
    <source>
        <dbReference type="ARBA" id="ARBA00022723"/>
    </source>
</evidence>
<dbReference type="EMBL" id="JBGEHV010000005">
    <property type="protein sequence ID" value="MEY8038682.1"/>
    <property type="molecule type" value="Genomic_DNA"/>
</dbReference>
<dbReference type="PANTHER" id="PTHR12001:SF86">
    <property type="entry name" value="GERANYLGERANYL DIPHOSPHATE SYNTHASE"/>
    <property type="match status" value="1"/>
</dbReference>
<gene>
    <name evidence="4" type="ORF">AB8O55_04675</name>
</gene>